<dbReference type="GO" id="GO:0006338">
    <property type="term" value="P:chromatin remodeling"/>
    <property type="evidence" value="ECO:0007669"/>
    <property type="project" value="InterPro"/>
</dbReference>
<dbReference type="KEGG" id="mng:MNEG_14726"/>
<organism evidence="3 4">
    <name type="scientific">Monoraphidium neglectum</name>
    <dbReference type="NCBI Taxonomy" id="145388"/>
    <lineage>
        <taxon>Eukaryota</taxon>
        <taxon>Viridiplantae</taxon>
        <taxon>Chlorophyta</taxon>
        <taxon>core chlorophytes</taxon>
        <taxon>Chlorophyceae</taxon>
        <taxon>CS clade</taxon>
        <taxon>Sphaeropleales</taxon>
        <taxon>Selenastraceae</taxon>
        <taxon>Monoraphidium</taxon>
    </lineage>
</organism>
<dbReference type="AlphaFoldDB" id="A0A0D2KBA6"/>
<dbReference type="RefSeq" id="XP_013892258.1">
    <property type="nucleotide sequence ID" value="XM_014036804.1"/>
</dbReference>
<gene>
    <name evidence="3" type="ORF">MNEG_14726</name>
</gene>
<reference evidence="3 4" key="1">
    <citation type="journal article" date="2013" name="BMC Genomics">
        <title>Reconstruction of the lipid metabolism for the microalga Monoraphidium neglectum from its genome sequence reveals characteristics suitable for biofuel production.</title>
        <authorList>
            <person name="Bogen C."/>
            <person name="Al-Dilaimi A."/>
            <person name="Albersmeier A."/>
            <person name="Wichmann J."/>
            <person name="Grundmann M."/>
            <person name="Rupp O."/>
            <person name="Lauersen K.J."/>
            <person name="Blifernez-Klassen O."/>
            <person name="Kalinowski J."/>
            <person name="Goesmann A."/>
            <person name="Mussgnug J.H."/>
            <person name="Kruse O."/>
        </authorList>
    </citation>
    <scope>NUCLEOTIDE SEQUENCE [LARGE SCALE GENOMIC DNA]</scope>
    <source>
        <strain evidence="3 4">SAG 48.87</strain>
    </source>
</reference>
<evidence type="ECO:0000313" key="4">
    <source>
        <dbReference type="Proteomes" id="UP000054498"/>
    </source>
</evidence>
<sequence length="270" mass="28336">MDVCISKCVRICTPREDAWDSHGRGRRNRTMQRRERFSMSDESDSDYSASDERGGGGGGVGGGGAGGDDDDDDEEFVPDAERQSDDEEDDDEDAELDAEMMSQLRAEGAAANRGRGGGSMAAMAAAAARRRAFEAGLPPLIENMHAGVQGMRVYGLNAQERAGLLDAFLAFGLRPAASGDPADVFKHMSDAAPGKNLKHIAHYVNLLLRHTSVPVVAGTDTFPDGVPRAATLGAYKASQVGIEPPPAISPSPSAPGPGPCKKACPDPERG</sequence>
<dbReference type="Pfam" id="PF06461">
    <property type="entry name" value="CHDII_SANT-like"/>
    <property type="match status" value="1"/>
</dbReference>
<dbReference type="GeneID" id="25732316"/>
<accession>A0A0D2KBA6</accession>
<feature type="compositionally biased region" description="Gly residues" evidence="1">
    <location>
        <begin position="55"/>
        <end position="66"/>
    </location>
</feature>
<feature type="region of interest" description="Disordered" evidence="1">
    <location>
        <begin position="15"/>
        <end position="95"/>
    </location>
</feature>
<feature type="region of interest" description="Disordered" evidence="1">
    <location>
        <begin position="241"/>
        <end position="270"/>
    </location>
</feature>
<dbReference type="InterPro" id="IPR009462">
    <property type="entry name" value="CHD_II_SANT-like"/>
</dbReference>
<dbReference type="EMBL" id="KK104934">
    <property type="protein sequence ID" value="KIY93238.1"/>
    <property type="molecule type" value="Genomic_DNA"/>
</dbReference>
<evidence type="ECO:0000313" key="3">
    <source>
        <dbReference type="EMBL" id="KIY93238.1"/>
    </source>
</evidence>
<evidence type="ECO:0000259" key="2">
    <source>
        <dbReference type="Pfam" id="PF06461"/>
    </source>
</evidence>
<feature type="compositionally biased region" description="Pro residues" evidence="1">
    <location>
        <begin position="243"/>
        <end position="258"/>
    </location>
</feature>
<dbReference type="STRING" id="145388.A0A0D2KBA6"/>
<feature type="compositionally biased region" description="Acidic residues" evidence="1">
    <location>
        <begin position="67"/>
        <end position="95"/>
    </location>
</feature>
<evidence type="ECO:0000256" key="1">
    <source>
        <dbReference type="SAM" id="MobiDB-lite"/>
    </source>
</evidence>
<feature type="domain" description="CHD subfamily II SANT-like" evidence="2">
    <location>
        <begin position="139"/>
        <end position="228"/>
    </location>
</feature>
<name>A0A0D2KBA6_9CHLO</name>
<dbReference type="GO" id="GO:0003677">
    <property type="term" value="F:DNA binding"/>
    <property type="evidence" value="ECO:0007669"/>
    <property type="project" value="InterPro"/>
</dbReference>
<dbReference type="Proteomes" id="UP000054498">
    <property type="component" value="Unassembled WGS sequence"/>
</dbReference>
<proteinExistence type="predicted"/>
<keyword evidence="4" id="KW-1185">Reference proteome</keyword>
<protein>
    <recommendedName>
        <fullName evidence="2">CHD subfamily II SANT-like domain-containing protein</fullName>
    </recommendedName>
</protein>